<proteinExistence type="predicted"/>
<dbReference type="AlphaFoldDB" id="A0AA49JK15"/>
<dbReference type="CDD" id="cd04301">
    <property type="entry name" value="NAT_SF"/>
    <property type="match status" value="1"/>
</dbReference>
<evidence type="ECO:0000259" key="1">
    <source>
        <dbReference type="PROSITE" id="PS51186"/>
    </source>
</evidence>
<dbReference type="PANTHER" id="PTHR43305">
    <property type="entry name" value="FAMILY N-ACETYLTRANSFERASE, PUTATIVE (AFU_ORTHOLOGUE AFUA_2G01380)-RELATED"/>
    <property type="match status" value="1"/>
</dbReference>
<dbReference type="InterPro" id="IPR052777">
    <property type="entry name" value="Acetyltransferase_Enz"/>
</dbReference>
<dbReference type="PROSITE" id="PS51186">
    <property type="entry name" value="GNAT"/>
    <property type="match status" value="1"/>
</dbReference>
<dbReference type="Pfam" id="PF00583">
    <property type="entry name" value="Acetyltransf_1"/>
    <property type="match status" value="1"/>
</dbReference>
<dbReference type="PANTHER" id="PTHR43305:SF1">
    <property type="entry name" value="FAMILY N-ACETYLTRANSFERASE, PUTATIVE (AFU_ORTHOLOGUE AFUA_2G01380)-RELATED"/>
    <property type="match status" value="1"/>
</dbReference>
<dbReference type="InterPro" id="IPR016181">
    <property type="entry name" value="Acyl_CoA_acyltransferase"/>
</dbReference>
<reference evidence="2" key="2">
    <citation type="journal article" date="2024" name="Antonie Van Leeuwenhoek">
        <title>Roseihalotalea indica gen. nov., sp. nov., a halophilic Bacteroidetes from mesopelagic Southwest Indian Ocean with higher carbohydrate metabolic potential.</title>
        <authorList>
            <person name="Chen B."/>
            <person name="Zhang M."/>
            <person name="Lin D."/>
            <person name="Ye J."/>
            <person name="Tang K."/>
        </authorList>
    </citation>
    <scope>NUCLEOTIDE SEQUENCE</scope>
    <source>
        <strain evidence="2">TK19036</strain>
    </source>
</reference>
<organism evidence="2">
    <name type="scientific">Roseihalotalea indica</name>
    <dbReference type="NCBI Taxonomy" id="2867963"/>
    <lineage>
        <taxon>Bacteria</taxon>
        <taxon>Pseudomonadati</taxon>
        <taxon>Bacteroidota</taxon>
        <taxon>Cytophagia</taxon>
        <taxon>Cytophagales</taxon>
        <taxon>Catalimonadaceae</taxon>
        <taxon>Roseihalotalea</taxon>
    </lineage>
</organism>
<feature type="domain" description="N-acetyltransferase" evidence="1">
    <location>
        <begin position="8"/>
        <end position="159"/>
    </location>
</feature>
<dbReference type="Gene3D" id="3.40.630.30">
    <property type="match status" value="1"/>
</dbReference>
<reference evidence="2" key="1">
    <citation type="journal article" date="2023" name="Comput. Struct. Biotechnol. J.">
        <title>Discovery of a novel marine Bacteroidetes with a rich repertoire of carbohydrate-active enzymes.</title>
        <authorList>
            <person name="Chen B."/>
            <person name="Liu G."/>
            <person name="Chen Q."/>
            <person name="Wang H."/>
            <person name="Liu L."/>
            <person name="Tang K."/>
        </authorList>
    </citation>
    <scope>NUCLEOTIDE SEQUENCE</scope>
    <source>
        <strain evidence="2">TK19036</strain>
    </source>
</reference>
<name>A0AA49JK15_9BACT</name>
<dbReference type="InterPro" id="IPR000182">
    <property type="entry name" value="GNAT_dom"/>
</dbReference>
<dbReference type="GO" id="GO:0016747">
    <property type="term" value="F:acyltransferase activity, transferring groups other than amino-acyl groups"/>
    <property type="evidence" value="ECO:0007669"/>
    <property type="project" value="InterPro"/>
</dbReference>
<gene>
    <name evidence="2" type="ORF">K4G66_15315</name>
</gene>
<dbReference type="EMBL" id="CP120682">
    <property type="protein sequence ID" value="WKN40062.1"/>
    <property type="molecule type" value="Genomic_DNA"/>
</dbReference>
<protein>
    <submittedName>
        <fullName evidence="2">GNAT family N-acetyltransferase</fullName>
    </submittedName>
</protein>
<accession>A0AA49JK15</accession>
<dbReference type="SUPFAM" id="SSF55729">
    <property type="entry name" value="Acyl-CoA N-acyltransferases (Nat)"/>
    <property type="match status" value="1"/>
</dbReference>
<evidence type="ECO:0000313" key="2">
    <source>
        <dbReference type="EMBL" id="WKN40062.1"/>
    </source>
</evidence>
<sequence>MESAPAWKILTATTTEHFDQARYLFQAYADWLQVDLSYQHFEQELTSIPQMYGPPHGKLLLAYVNDTAVGCVGVRPFKATTCEMKRLYVNSDFQGLGIGRALAKQIIQEACSLGYDSMVLDTLKRMQSARKLYQSLGFEETSSYYENPLPEVIYLKMVLLCTNN</sequence>